<dbReference type="Pfam" id="PF00567">
    <property type="entry name" value="TUDOR"/>
    <property type="match status" value="11"/>
</dbReference>
<dbReference type="PANTHER" id="PTHR22948">
    <property type="entry name" value="TUDOR DOMAIN CONTAINING PROTEIN"/>
    <property type="match status" value="1"/>
</dbReference>
<protein>
    <submittedName>
        <fullName evidence="4">Uncharacterized protein LOC106066620 isoform X3</fullName>
    </submittedName>
</protein>
<reference evidence="4" key="1">
    <citation type="submission" date="2025-08" db="UniProtKB">
        <authorList>
            <consortium name="RefSeq"/>
        </authorList>
    </citation>
    <scope>IDENTIFICATION</scope>
</reference>
<feature type="compositionally biased region" description="Basic and acidic residues" evidence="1">
    <location>
        <begin position="1682"/>
        <end position="1698"/>
    </location>
</feature>
<dbReference type="InterPro" id="IPR002999">
    <property type="entry name" value="Tudor"/>
</dbReference>
<dbReference type="GeneID" id="106066620"/>
<feature type="domain" description="Tudor" evidence="2">
    <location>
        <begin position="1779"/>
        <end position="1837"/>
    </location>
</feature>
<feature type="compositionally biased region" description="Polar residues" evidence="1">
    <location>
        <begin position="1001"/>
        <end position="1012"/>
    </location>
</feature>
<dbReference type="Gene3D" id="2.40.50.90">
    <property type="match status" value="9"/>
</dbReference>
<dbReference type="RefSeq" id="XP_055887243.1">
    <property type="nucleotide sequence ID" value="XM_056031268.1"/>
</dbReference>
<feature type="domain" description="Tudor" evidence="2">
    <location>
        <begin position="1162"/>
        <end position="1220"/>
    </location>
</feature>
<dbReference type="InterPro" id="IPR035437">
    <property type="entry name" value="SNase_OB-fold_sf"/>
</dbReference>
<feature type="domain" description="Tudor" evidence="2">
    <location>
        <begin position="251"/>
        <end position="309"/>
    </location>
</feature>
<feature type="region of interest" description="Disordered" evidence="1">
    <location>
        <begin position="2647"/>
        <end position="2686"/>
    </location>
</feature>
<keyword evidence="3" id="KW-1185">Reference proteome</keyword>
<feature type="compositionally biased region" description="Basic and acidic residues" evidence="1">
    <location>
        <begin position="1034"/>
        <end position="1067"/>
    </location>
</feature>
<dbReference type="PANTHER" id="PTHR22948:SF29">
    <property type="entry name" value="FI02030P-RELATED"/>
    <property type="match status" value="1"/>
</dbReference>
<feature type="domain" description="Tudor" evidence="2">
    <location>
        <begin position="1369"/>
        <end position="1427"/>
    </location>
</feature>
<dbReference type="Gene3D" id="2.30.30.140">
    <property type="match status" value="11"/>
</dbReference>
<evidence type="ECO:0000313" key="4">
    <source>
        <dbReference type="RefSeq" id="XP_055887243.1"/>
    </source>
</evidence>
<feature type="region of interest" description="Disordered" evidence="1">
    <location>
        <begin position="975"/>
        <end position="1112"/>
    </location>
</feature>
<feature type="compositionally biased region" description="Polar residues" evidence="1">
    <location>
        <begin position="975"/>
        <end position="991"/>
    </location>
</feature>
<feature type="compositionally biased region" description="Polar residues" evidence="1">
    <location>
        <begin position="2460"/>
        <end position="2477"/>
    </location>
</feature>
<dbReference type="InterPro" id="IPR050621">
    <property type="entry name" value="Tudor_domain_containing"/>
</dbReference>
<evidence type="ECO:0000313" key="3">
    <source>
        <dbReference type="Proteomes" id="UP001165740"/>
    </source>
</evidence>
<proteinExistence type="predicted"/>
<gene>
    <name evidence="4" type="primary">LOC106066620</name>
</gene>
<organism evidence="3 4">
    <name type="scientific">Biomphalaria glabrata</name>
    <name type="common">Bloodfluke planorb</name>
    <name type="synonym">Freshwater snail</name>
    <dbReference type="NCBI Taxonomy" id="6526"/>
    <lineage>
        <taxon>Eukaryota</taxon>
        <taxon>Metazoa</taxon>
        <taxon>Spiralia</taxon>
        <taxon>Lophotrochozoa</taxon>
        <taxon>Mollusca</taxon>
        <taxon>Gastropoda</taxon>
        <taxon>Heterobranchia</taxon>
        <taxon>Euthyneura</taxon>
        <taxon>Panpulmonata</taxon>
        <taxon>Hygrophila</taxon>
        <taxon>Lymnaeoidea</taxon>
        <taxon>Planorbidae</taxon>
        <taxon>Biomphalaria</taxon>
    </lineage>
</organism>
<feature type="region of interest" description="Disordered" evidence="1">
    <location>
        <begin position="1666"/>
        <end position="1712"/>
    </location>
</feature>
<feature type="region of interest" description="Disordered" evidence="1">
    <location>
        <begin position="2452"/>
        <end position="2493"/>
    </location>
</feature>
<dbReference type="SUPFAM" id="SSF63748">
    <property type="entry name" value="Tudor/PWWP/MBT"/>
    <property type="match status" value="11"/>
</dbReference>
<feature type="domain" description="Tudor" evidence="2">
    <location>
        <begin position="1545"/>
        <end position="1602"/>
    </location>
</feature>
<dbReference type="PROSITE" id="PS50304">
    <property type="entry name" value="TUDOR"/>
    <property type="match status" value="10"/>
</dbReference>
<dbReference type="SMART" id="SM00333">
    <property type="entry name" value="TUDOR"/>
    <property type="match status" value="11"/>
</dbReference>
<evidence type="ECO:0000259" key="2">
    <source>
        <dbReference type="PROSITE" id="PS50304"/>
    </source>
</evidence>
<feature type="region of interest" description="Disordered" evidence="1">
    <location>
        <begin position="2581"/>
        <end position="2624"/>
    </location>
</feature>
<dbReference type="Proteomes" id="UP001165740">
    <property type="component" value="Chromosome 5"/>
</dbReference>
<feature type="domain" description="Tudor" evidence="2">
    <location>
        <begin position="848"/>
        <end position="906"/>
    </location>
</feature>
<accession>A0A9W3AIX7</accession>
<sequence>MEDYPIDSINQDVSEIVYTTHTTGLGQFFVHIDSQSYILDDIMEKLANRYMELSPSDKVLPIKKPGTLCAAKFIEDNNWYRAKITGVIKNDLIEVNFVDYGNVDYVSEDCLKALDPDLMLYPVRSYKCVLKGVSANQSFWTPEVMVQFEDLVLDKRCRAVFRGKKDDDTYLIDMYDEEDNSINKLFGAANEVSGFTQISKKVGDKLQGTVVYCKSPNLFWCQESESVNDVIILSEELSRLHMTQDMRPLHNCVPGMICAAKFSEDEAWYRGIIKSVSGRVAEVTFVDYGNTEKVDLDSVTNLKPELMRLPALAIKCCLANTEVIEWPHQLLDQFESLVMDKEFEMTIVGTKNDMYEVKLLDIIENTDVGGQLKLFVEKLKGKPDKVSKSVPLKESDLKPITVGSKFEVFLSWIESPWQFYVQRVDSQHILDDLSNKLQQHYSKPQPSATPTPGTIVVARFSEDQIWYRGIVLKELENGSAHVLFIDYGNSDVLPAEDLRLVTPSFGEIFPLAIRCSLWGVKSLRKGDQSCNTDAKDLLEQLTENGALCEVMSETNTHKHVRLVAGNKDVAKELIALRVVGDAHDSVPTQSPSYSNKSHLSKGQKELVTISHVDSVKSFWCLLVKFSDALNNLMDKLSLHYSDGGGTPLREPKVGQACISLYSEDNNWYRGELTQVSQNGCEVFFVDYGNKEISAPNIVCVPEPKFLDLPTQAIQCSLPLSGDLTRLVDAFSDLVLDKELQLEVLDVVNDVAIVELYDGDHPLSKVIQNMAYQNVQGNKSPEPNPPLLTEIMPPNSLPLNSPVKMFASFSTSPSKFYLQTAESESKLASLMDRITKVYVSDNPPAKVTKPQAGQFCMALYPEDDQWYRGKILSVSANSCNVFFLDYGNEAVIDLQNIRYMLPDIAKVPIMAFECSLSDIEDNKWSSVAIDYFESLIMDQELECIFMTPTCVKLKSNGEDVVSLLVKAGHCKTNSFSNNNKSEQIMSKSNNSGFGRFAENKSDNSGFGYSGNRSTNERKFDSGPRDEPRSFGSGRYSDKSRNNDRGDDRLPPRGSKRSSDSSSDKDSDRGSCGGFERSNSRRQGSEGGDRRHDSGFRQNKNSAAASAELTFPTPPTETETAILVHMDDDGTFYLQLPSMERDIVFLSKKLASSYKTGGPRLRDEAKVGTICCSKFSGDGCLYRSQVEELRGNKVLVRYFDYGNCSECSIQDLKYLFPDFFLLPVLAFPCQLRGLEFSSDKIEKFLEATLDKDIMVTFTSFTRPYQVDIKTPSGDLLTLLSGHSAPAAKLSPKPAGFGSIQNSNSKPIVGQVSTFPKQEFLKQSCLHGSYTAFITHITDGGFFYLQLEKDSTVLETITDTLANMDRNSKHPNIQPGASCGALFSEDSNWYRALVVGKTDGKIQVHFVDYGNGDSVNASDVIPLSSDLLAFPPLAYKCQFQEPLSSDSQTKLADYLMEHLITAEFISGIDPAIVKVFTSDGQDIEEILCPSTNFRSQLIPLEIVPASVSHIEENGRIFLQLYKDQSAISELQENLSNLYNNDNLLSPETYEVGMPCCALDEDKKWHRACVKLIEDEFVSVLLVDSGKVISVEKNSLKKLEPQFLQKPPYALECWLNGVENWTGDLKAKLASITDNKILNASFHSSTLPYRVSLTRSIELDLLGLPAPISPSPIKSSTTEQTTSSPSKEDLSKSSSEPSKENQIDVSPVISSTMHGDDNMTVKMVTTPLNLEVGQRVAVTVSFVESPDKFYIHLDDTRIGLDELMNEMFEYFTNQSEDDQTVNNLKVEQLCAALYTDESWYRARIKSQLDDGTYQIFYVDHGNSEIAEVSTLRTLPDQFKEHPAWAIEGKLGGVVPLSETWTEEAVEEFKNMVEEKSLLADIISIENSVCVVHLLELGIPVHEVLVKKGYATLCNESMVSKAVQQVFCDANDSTMSSCLESTHVEGDEKTAQQTMMTTGAHAQQKISCISNTLEDQQEVSAFVSYSTNPSCFWCQLSNSSDILSEISASLASLYFAPQDEDIIHGSLNTGDIVVALFTEDSQYYRAEVINSYSIEETETVPSEKVLVRFIDYGNTNETSRDQVFKIREELCQFPAQAFCCSLNQIKSCDDAWSDEACSKFSDLVEDKELRLKCIGRNKSGTLLVELTYPDTEESLASLLAAEGFGRLMEGEAQIDLADSRSDTKMSENISMNPIMESTVMAGDMVQSNLDSYTIEEPENGHYRHLRLTQLTEYDVTVTQDELPSSFFVQLEQLKNQYSFLMADIAEHIVSDSSQNDGDFVPEVGNCCLVQHCGIWYRGEIIKQDNALWTVQSVDLGWEVNVEENDLKPLPCQFRSLPSQAVPCYLAGIVSVNAEWSSDAIAFFKESIANRKLNMNVLEHGEDGKYGVYLYDLDDTSVQSVNRAMVDMGFADVVPGSNIEVDIQMEKTLDTEMIDQLEESFNEVSILKCNDDGKTEEEQAVYGKGLSSSQRAYNETSPSSLDSIPNGHHPDDYGENGDLQNENLHIEIGSSTEATDSSEIENGSHAEAAYDSVLEIENGSSAEAANYSVLEIGNGSSAEATNSASQHAQDDKRLSEIFGADYDADVSQAEEAASDSQRSTSESDLSVLTDSPRSKDPEERTNPVSKEETVEIHLNLQEAKKTEIDFTVLSPCQKNDELSDDSGPPSFHEDTVETPRVMGVTVEQPDIDRPSEDVEDFYKLDLGMDDAEAASEVAGSEELSSLLTMLPSAAGDEMPGNNKVIISLDEVTPDAEELTPDAEKVTPVTEKVTPATVEVTPATVEVTPATVEVTPATVEVTPATVEATPATVEVTPATVEATPATVEVTPATVEVTPATVEATPATVEVTPATVEATPATVEATPATVEVTPATEETSKTDVINAINETSSNELSGTDTDVYLPSDALESTQIQECDTDKQLSNQGDGDKSGSDPALLVPGPSVVTEVIPGAGDNNLKASPESQIAGEEESCN</sequence>
<evidence type="ECO:0000256" key="1">
    <source>
        <dbReference type="SAM" id="MobiDB-lite"/>
    </source>
</evidence>
<feature type="domain" description="Tudor" evidence="2">
    <location>
        <begin position="650"/>
        <end position="708"/>
    </location>
</feature>
<feature type="domain" description="Tudor" evidence="2">
    <location>
        <begin position="449"/>
        <end position="508"/>
    </location>
</feature>
<feature type="region of interest" description="Disordered" evidence="1">
    <location>
        <begin position="2910"/>
        <end position="2963"/>
    </location>
</feature>
<feature type="compositionally biased region" description="Low complexity" evidence="1">
    <location>
        <begin position="1667"/>
        <end position="1681"/>
    </location>
</feature>
<feature type="compositionally biased region" description="Basic and acidic residues" evidence="1">
    <location>
        <begin position="1013"/>
        <end position="1027"/>
    </location>
</feature>
<dbReference type="FunFam" id="2.30.30.140:FF:000018">
    <property type="entry name" value="Serine/threonine-protein kinase 31"/>
    <property type="match status" value="6"/>
</dbReference>
<feature type="domain" description="Tudor" evidence="2">
    <location>
        <begin position="2021"/>
        <end position="2088"/>
    </location>
</feature>
<feature type="compositionally biased region" description="Basic and acidic residues" evidence="1">
    <location>
        <begin position="2606"/>
        <end position="2624"/>
    </location>
</feature>
<feature type="compositionally biased region" description="Basic and acidic residues" evidence="1">
    <location>
        <begin position="1081"/>
        <end position="1093"/>
    </location>
</feature>
<feature type="compositionally biased region" description="Polar residues" evidence="1">
    <location>
        <begin position="2588"/>
        <end position="2605"/>
    </location>
</feature>
<name>A0A9W3AIX7_BIOGL</name>
<feature type="domain" description="Tudor" evidence="2">
    <location>
        <begin position="62"/>
        <end position="121"/>
    </location>
</feature>